<feature type="domain" description="C2H2-type" evidence="2">
    <location>
        <begin position="245"/>
        <end position="267"/>
    </location>
</feature>
<dbReference type="Proteomes" id="UP000664169">
    <property type="component" value="Unassembled WGS sequence"/>
</dbReference>
<dbReference type="OrthoDB" id="654211at2759"/>
<feature type="compositionally biased region" description="Low complexity" evidence="1">
    <location>
        <begin position="156"/>
        <end position="168"/>
    </location>
</feature>
<dbReference type="InterPro" id="IPR051061">
    <property type="entry name" value="Zinc_finger_trans_reg"/>
</dbReference>
<evidence type="ECO:0000256" key="1">
    <source>
        <dbReference type="SAM" id="MobiDB-lite"/>
    </source>
</evidence>
<proteinExistence type="predicted"/>
<comment type="caution">
    <text evidence="3">The sequence shown here is derived from an EMBL/GenBank/DDBJ whole genome shotgun (WGS) entry which is preliminary data.</text>
</comment>
<dbReference type="Gene3D" id="3.30.160.60">
    <property type="entry name" value="Classic Zinc Finger"/>
    <property type="match status" value="1"/>
</dbReference>
<feature type="domain" description="C2H2-type" evidence="2">
    <location>
        <begin position="183"/>
        <end position="209"/>
    </location>
</feature>
<sequence length="270" mass="30312">MCARYSPADDQQDLTRSAESQQRTPEQLHPTDMQLITPLIDENSQWMHAHTAPDGYEFFHPMPITYSELPITTMSPSTFAQGGYIGQDLLPDNMQSRNWSESASNPTIGTASSSLFNPPASVWQAVPNFPMTGLPQSQMAPSSNLAERVVSPAHPPSRQQSPGQQSSPDLSDCGYLNPETRTWTCAYPSCSSKAIFNRPCDLRKHFNRHSKNYFCRHEGCSQTQEGGFSSKKDRARHESKHNPGVDCEWDGCERVFSRVDNMRNHMARSE</sequence>
<dbReference type="EMBL" id="CAJPDQ010000046">
    <property type="protein sequence ID" value="CAF9932647.1"/>
    <property type="molecule type" value="Genomic_DNA"/>
</dbReference>
<feature type="domain" description="C2H2-type" evidence="2">
    <location>
        <begin position="213"/>
        <end position="241"/>
    </location>
</feature>
<dbReference type="InterPro" id="IPR013087">
    <property type="entry name" value="Znf_C2H2_type"/>
</dbReference>
<reference evidence="3" key="1">
    <citation type="submission" date="2021-03" db="EMBL/GenBank/DDBJ databases">
        <authorList>
            <person name="Tagirdzhanova G."/>
        </authorList>
    </citation>
    <scope>NUCLEOTIDE SEQUENCE</scope>
</reference>
<keyword evidence="4" id="KW-1185">Reference proteome</keyword>
<organism evidence="3 4">
    <name type="scientific">Gomphillus americanus</name>
    <dbReference type="NCBI Taxonomy" id="1940652"/>
    <lineage>
        <taxon>Eukaryota</taxon>
        <taxon>Fungi</taxon>
        <taxon>Dikarya</taxon>
        <taxon>Ascomycota</taxon>
        <taxon>Pezizomycotina</taxon>
        <taxon>Lecanoromycetes</taxon>
        <taxon>OSLEUM clade</taxon>
        <taxon>Ostropomycetidae</taxon>
        <taxon>Ostropales</taxon>
        <taxon>Graphidaceae</taxon>
        <taxon>Gomphilloideae</taxon>
        <taxon>Gomphillus</taxon>
    </lineage>
</organism>
<evidence type="ECO:0000313" key="3">
    <source>
        <dbReference type="EMBL" id="CAF9932647.1"/>
    </source>
</evidence>
<dbReference type="PANTHER" id="PTHR46179:SF19">
    <property type="entry name" value="C2H2 FINGER DOMAIN TRANSCRIPTION FACTOR (EUROFUNG)-RELATED"/>
    <property type="match status" value="1"/>
</dbReference>
<feature type="region of interest" description="Disordered" evidence="1">
    <location>
        <begin position="133"/>
        <end position="173"/>
    </location>
</feature>
<dbReference type="GO" id="GO:0006357">
    <property type="term" value="P:regulation of transcription by RNA polymerase II"/>
    <property type="evidence" value="ECO:0007669"/>
    <property type="project" value="TreeGrafter"/>
</dbReference>
<dbReference type="SMART" id="SM00355">
    <property type="entry name" value="ZnF_C2H2"/>
    <property type="match status" value="3"/>
</dbReference>
<feature type="region of interest" description="Disordered" evidence="1">
    <location>
        <begin position="1"/>
        <end position="32"/>
    </location>
</feature>
<dbReference type="PANTHER" id="PTHR46179">
    <property type="entry name" value="ZINC FINGER PROTEIN"/>
    <property type="match status" value="1"/>
</dbReference>
<evidence type="ECO:0000313" key="4">
    <source>
        <dbReference type="Proteomes" id="UP000664169"/>
    </source>
</evidence>
<dbReference type="AlphaFoldDB" id="A0A8H3ILQ2"/>
<gene>
    <name evidence="3" type="ORF">GOMPHAMPRED_006630</name>
</gene>
<evidence type="ECO:0000259" key="2">
    <source>
        <dbReference type="SMART" id="SM00355"/>
    </source>
</evidence>
<protein>
    <recommendedName>
        <fullName evidence="2">C2H2-type domain-containing protein</fullName>
    </recommendedName>
</protein>
<name>A0A8H3ILQ2_9LECA</name>
<feature type="compositionally biased region" description="Polar residues" evidence="1">
    <location>
        <begin position="14"/>
        <end position="25"/>
    </location>
</feature>
<accession>A0A8H3ILQ2</accession>
<dbReference type="GO" id="GO:0005634">
    <property type="term" value="C:nucleus"/>
    <property type="evidence" value="ECO:0007669"/>
    <property type="project" value="TreeGrafter"/>
</dbReference>
<feature type="compositionally biased region" description="Polar residues" evidence="1">
    <location>
        <begin position="134"/>
        <end position="145"/>
    </location>
</feature>